<dbReference type="InterPro" id="IPR011249">
    <property type="entry name" value="Metalloenz_LuxS/M16"/>
</dbReference>
<protein>
    <submittedName>
        <fullName evidence="3">Insulinase family protein</fullName>
    </submittedName>
</protein>
<evidence type="ECO:0000313" key="3">
    <source>
        <dbReference type="EMBL" id="TFF66969.1"/>
    </source>
</evidence>
<sequence>MKNFKLLEEKYLKNEQANALVFEHNKTLAKVFVMSNNDDNKVFGIGFRTPPKSSNGVCHIIEHSVLNGSKKYKTKEPFMDMVKGSLQTFLNAMTYPDKTIYPVASRNDKDFKNLTDLYLDAVFNPRVKTDEKIFRQEGWRYNLEDDKLTYKGVVYNEMRGAMSSMETQVYKNIYAELMPDTIYAYNSGGDPYIIPTLTYEQFLDYYNEFYHPSNSYIFLYGNLNYEEYLNYIDEEYLNNYEYRSVDSKLAFQPRFESPRYAVNYLNTAKEVKENESFVSYSTLMGDGANSKERILSSILTSALIDNESSSLRQKLLSSGILEVIFSTSQTNRESSFSLVAKNIDAKDRDKFVKIIEEELNEIIKNGIDKDLILSEINDYKFDIREKGNYSTKGIPYFINAFDSWLYDKSPIEAIDIEGDLKYIEENIEKGIFEKFIKENILENNHKSIVTHIPKAGLNEQKDRDMLNFLEKMKKDLTQTEKENLEKFREEMADFQNREDTPEEKATIPMLTKEDVDTKIPSIDREELKKDCYTILKHNLPTSGIDYIDLTFDIDHITKPEDILYANLLTAMLTMLDTKNYNYSDLNKEILLSTGGIKADINQFIVKETNEIKIKLIVSTKSFTENIEKATSALKEVLLNTKFDNHARLKEILLMIKAGSEMGLYQTAHVKMMNRAVSNHLEFFKYNEYINGIDFQLFIKNIVDKDIKEIASKLENIYNKVFSKNNLIVNIASTFENSNLLPSIEELANSFEEKTFTVSKFEFIPSKKSEGFATSADVNYASYGNKLNMEFDSKFVVLNNLVSTEFLYTEIRAKGGAYGAGMTTSQRNNFATYSYRDPNLQSTLEKYNEIPKFLEETQLTDEDLLPYIIGAVGKINPPMTENTKSSFDLSMYITGQTIEDIEEKIENALKADMETLKSTSTKLREILDTASLAVLGNKTVIEENKELFDEVIEL</sequence>
<accession>A0A4R9C3Q9</accession>
<dbReference type="RefSeq" id="WP_134743894.1">
    <property type="nucleotide sequence ID" value="NZ_CP119762.1"/>
</dbReference>
<dbReference type="GO" id="GO:0004222">
    <property type="term" value="F:metalloendopeptidase activity"/>
    <property type="evidence" value="ECO:0007669"/>
    <property type="project" value="TreeGrafter"/>
</dbReference>
<dbReference type="GO" id="GO:0016485">
    <property type="term" value="P:protein processing"/>
    <property type="evidence" value="ECO:0007669"/>
    <property type="project" value="TreeGrafter"/>
</dbReference>
<dbReference type="EMBL" id="SCFR01000005">
    <property type="protein sequence ID" value="TFF66969.1"/>
    <property type="molecule type" value="Genomic_DNA"/>
</dbReference>
<keyword evidence="1" id="KW-0175">Coiled coil</keyword>
<dbReference type="Gene3D" id="3.30.830.10">
    <property type="entry name" value="Metalloenzyme, LuxS/M16 peptidase-like"/>
    <property type="match status" value="4"/>
</dbReference>
<dbReference type="InterPro" id="IPR011765">
    <property type="entry name" value="Pept_M16_N"/>
</dbReference>
<dbReference type="InterPro" id="IPR013578">
    <property type="entry name" value="Peptidase_M16C_assoc"/>
</dbReference>
<dbReference type="SUPFAM" id="SSF63411">
    <property type="entry name" value="LuxS/MPP-like metallohydrolase"/>
    <property type="match status" value="4"/>
</dbReference>
<dbReference type="Proteomes" id="UP000297454">
    <property type="component" value="Unassembled WGS sequence"/>
</dbReference>
<dbReference type="AlphaFoldDB" id="A0A4R9C3Q9"/>
<organism evidence="3 4">
    <name type="scientific">Helcococcus ovis</name>
    <dbReference type="NCBI Taxonomy" id="72026"/>
    <lineage>
        <taxon>Bacteria</taxon>
        <taxon>Bacillati</taxon>
        <taxon>Bacillota</taxon>
        <taxon>Tissierellia</taxon>
        <taxon>Tissierellales</taxon>
        <taxon>Peptoniphilaceae</taxon>
        <taxon>Helcococcus</taxon>
    </lineage>
</organism>
<keyword evidence="4" id="KW-1185">Reference proteome</keyword>
<comment type="caution">
    <text evidence="3">The sequence shown here is derived from an EMBL/GenBank/DDBJ whole genome shotgun (WGS) entry which is preliminary data.</text>
</comment>
<dbReference type="GO" id="GO:0046872">
    <property type="term" value="F:metal ion binding"/>
    <property type="evidence" value="ECO:0007669"/>
    <property type="project" value="InterPro"/>
</dbReference>
<dbReference type="Pfam" id="PF22516">
    <property type="entry name" value="PreP_C"/>
    <property type="match status" value="1"/>
</dbReference>
<dbReference type="Pfam" id="PF00675">
    <property type="entry name" value="Peptidase_M16"/>
    <property type="match status" value="1"/>
</dbReference>
<dbReference type="PANTHER" id="PTHR43016:SF13">
    <property type="entry name" value="PRESEQUENCE PROTEASE, MITOCHONDRIAL"/>
    <property type="match status" value="1"/>
</dbReference>
<evidence type="ECO:0000259" key="2">
    <source>
        <dbReference type="SMART" id="SM01264"/>
    </source>
</evidence>
<name>A0A4R9C3Q9_9FIRM</name>
<dbReference type="SMART" id="SM01264">
    <property type="entry name" value="M16C_associated"/>
    <property type="match status" value="1"/>
</dbReference>
<dbReference type="Pfam" id="PF08367">
    <property type="entry name" value="M16C_assoc"/>
    <property type="match status" value="1"/>
</dbReference>
<reference evidence="3 4" key="1">
    <citation type="submission" date="2019-01" db="EMBL/GenBank/DDBJ databases">
        <title>Draft Genome Sequences of Helcococcus ovis Strains Isolated from the Uterus and Vagina of Dairy Cows with Metritis.</title>
        <authorList>
            <person name="Cunha F."/>
            <person name="Jeon S.J."/>
            <person name="Kutzer P."/>
            <person name="Galvao K.N."/>
        </authorList>
    </citation>
    <scope>NUCLEOTIDE SEQUENCE [LARGE SCALE GENOMIC DNA]</scope>
    <source>
        <strain evidence="3 4">KG-37</strain>
    </source>
</reference>
<dbReference type="Pfam" id="PF05193">
    <property type="entry name" value="Peptidase_M16_C"/>
    <property type="match status" value="1"/>
</dbReference>
<evidence type="ECO:0000313" key="4">
    <source>
        <dbReference type="Proteomes" id="UP000297454"/>
    </source>
</evidence>
<evidence type="ECO:0000256" key="1">
    <source>
        <dbReference type="SAM" id="Coils"/>
    </source>
</evidence>
<gene>
    <name evidence="3" type="ORF">EQF91_02255</name>
</gene>
<dbReference type="InterPro" id="IPR007863">
    <property type="entry name" value="Peptidase_M16_C"/>
</dbReference>
<feature type="domain" description="Peptidase M16C associated" evidence="2">
    <location>
        <begin position="451"/>
        <end position="701"/>
    </location>
</feature>
<feature type="coiled-coil region" evidence="1">
    <location>
        <begin position="469"/>
        <end position="497"/>
    </location>
</feature>
<dbReference type="PANTHER" id="PTHR43016">
    <property type="entry name" value="PRESEQUENCE PROTEASE"/>
    <property type="match status" value="1"/>
</dbReference>
<dbReference type="InterPro" id="IPR055130">
    <property type="entry name" value="PreP_C"/>
</dbReference>
<proteinExistence type="predicted"/>